<dbReference type="Gene3D" id="3.40.50.360">
    <property type="match status" value="1"/>
</dbReference>
<dbReference type="InterPro" id="IPR029039">
    <property type="entry name" value="Flavoprotein-like_sf"/>
</dbReference>
<dbReference type="SUPFAM" id="SSF52218">
    <property type="entry name" value="Flavoproteins"/>
    <property type="match status" value="1"/>
</dbReference>
<evidence type="ECO:0000256" key="1">
    <source>
        <dbReference type="ARBA" id="ARBA00022630"/>
    </source>
</evidence>
<dbReference type="RefSeq" id="WP_012373884.1">
    <property type="nucleotide sequence ID" value="NC_010571.1"/>
</dbReference>
<dbReference type="InterPro" id="IPR051796">
    <property type="entry name" value="ISF_SsuE-like"/>
</dbReference>
<dbReference type="EMBL" id="CP001032">
    <property type="protein sequence ID" value="ACB74346.1"/>
    <property type="molecule type" value="Genomic_DNA"/>
</dbReference>
<evidence type="ECO:0000313" key="4">
    <source>
        <dbReference type="EMBL" id="ACB74346.1"/>
    </source>
</evidence>
<keyword evidence="1" id="KW-0285">Flavoprotein</keyword>
<gene>
    <name evidence="4" type="ordered locus">Oter_1058</name>
</gene>
<evidence type="ECO:0000259" key="3">
    <source>
        <dbReference type="Pfam" id="PF03358"/>
    </source>
</evidence>
<sequence length="192" mass="20778">MPYAVAISGSPRHNGNTETLLRRCLDRLSGQGIAGELVSLIGLHIRGCQACGACSETRDQSCPGGAGDDFEQVFEKMRAADILVVGSPTYFGSATPELMALLDRAGYVSRANGHLFSRKLGGPITVARRAGHNFTYAQLMFWYTINDMIVPGSTYWPVALAREPGAVLKDEEALRTVDRFADNLAWLAGKLN</sequence>
<dbReference type="PANTHER" id="PTHR43278">
    <property type="entry name" value="NAD(P)H-DEPENDENT FMN-CONTAINING OXIDOREDUCTASE YWQN-RELATED"/>
    <property type="match status" value="1"/>
</dbReference>
<evidence type="ECO:0000256" key="2">
    <source>
        <dbReference type="ARBA" id="ARBA00022643"/>
    </source>
</evidence>
<dbReference type="PANTHER" id="PTHR43278:SF4">
    <property type="entry name" value="NAD(P)H-DEPENDENT FMN-CONTAINING OXIDOREDUCTASE YWQN-RELATED"/>
    <property type="match status" value="1"/>
</dbReference>
<dbReference type="eggNOG" id="COG0655">
    <property type="taxonomic scope" value="Bacteria"/>
</dbReference>
<dbReference type="GO" id="GO:0016491">
    <property type="term" value="F:oxidoreductase activity"/>
    <property type="evidence" value="ECO:0007669"/>
    <property type="project" value="InterPro"/>
</dbReference>
<dbReference type="KEGG" id="ote:Oter_1058"/>
<dbReference type="HOGENOM" id="CLU_050993_3_3_0"/>
<dbReference type="InterPro" id="IPR005025">
    <property type="entry name" value="FMN_Rdtase-like_dom"/>
</dbReference>
<evidence type="ECO:0000313" key="5">
    <source>
        <dbReference type="Proteomes" id="UP000007013"/>
    </source>
</evidence>
<keyword evidence="2" id="KW-0288">FMN</keyword>
<keyword evidence="5" id="KW-1185">Reference proteome</keyword>
<feature type="domain" description="NADPH-dependent FMN reductase-like" evidence="3">
    <location>
        <begin position="5"/>
        <end position="159"/>
    </location>
</feature>
<organism evidence="4 5">
    <name type="scientific">Opitutus terrae (strain DSM 11246 / JCM 15787 / PB90-1)</name>
    <dbReference type="NCBI Taxonomy" id="452637"/>
    <lineage>
        <taxon>Bacteria</taxon>
        <taxon>Pseudomonadati</taxon>
        <taxon>Verrucomicrobiota</taxon>
        <taxon>Opitutia</taxon>
        <taxon>Opitutales</taxon>
        <taxon>Opitutaceae</taxon>
        <taxon>Opitutus</taxon>
    </lineage>
</organism>
<dbReference type="OrthoDB" id="9790975at2"/>
<name>B1ZMK1_OPITP</name>
<dbReference type="Pfam" id="PF03358">
    <property type="entry name" value="FMN_red"/>
    <property type="match status" value="1"/>
</dbReference>
<reference evidence="4 5" key="1">
    <citation type="journal article" date="2011" name="J. Bacteriol.">
        <title>Genome sequence of the verrucomicrobium Opitutus terrae PB90-1, an abundant inhabitant of rice paddy soil ecosystems.</title>
        <authorList>
            <person name="van Passel M.W."/>
            <person name="Kant R."/>
            <person name="Palva A."/>
            <person name="Copeland A."/>
            <person name="Lucas S."/>
            <person name="Lapidus A."/>
            <person name="Glavina del Rio T."/>
            <person name="Pitluck S."/>
            <person name="Goltsman E."/>
            <person name="Clum A."/>
            <person name="Sun H."/>
            <person name="Schmutz J."/>
            <person name="Larimer F.W."/>
            <person name="Land M.L."/>
            <person name="Hauser L."/>
            <person name="Kyrpides N."/>
            <person name="Mikhailova N."/>
            <person name="Richardson P.P."/>
            <person name="Janssen P.H."/>
            <person name="de Vos W.M."/>
            <person name="Smidt H."/>
        </authorList>
    </citation>
    <scope>NUCLEOTIDE SEQUENCE [LARGE SCALE GENOMIC DNA]</scope>
    <source>
        <strain evidence="5">DSM 11246 / JCM 15787 / PB90-1</strain>
    </source>
</reference>
<protein>
    <submittedName>
        <fullName evidence="4">NADPH-dependent FMN reductase</fullName>
    </submittedName>
</protein>
<proteinExistence type="predicted"/>
<accession>B1ZMK1</accession>
<dbReference type="STRING" id="452637.Oter_1058"/>
<dbReference type="AlphaFoldDB" id="B1ZMK1"/>
<dbReference type="Proteomes" id="UP000007013">
    <property type="component" value="Chromosome"/>
</dbReference>